<dbReference type="KEGG" id="oxy:HCG48_14550"/>
<dbReference type="InterPro" id="IPR036291">
    <property type="entry name" value="NAD(P)-bd_dom_sf"/>
</dbReference>
<dbReference type="PANTHER" id="PTHR43377:SF6">
    <property type="entry name" value="GFO_IDH_MOCA-LIKE OXIDOREDUCTASE N-TERMINAL DOMAIN-CONTAINING PROTEIN"/>
    <property type="match status" value="1"/>
</dbReference>
<evidence type="ECO:0000313" key="4">
    <source>
        <dbReference type="Proteomes" id="UP000500857"/>
    </source>
</evidence>
<dbReference type="AlphaFoldDB" id="A0A6H1TZ19"/>
<evidence type="ECO:0000259" key="2">
    <source>
        <dbReference type="Pfam" id="PF22725"/>
    </source>
</evidence>
<accession>A0A6H1TZ19</accession>
<dbReference type="SUPFAM" id="SSF51735">
    <property type="entry name" value="NAD(P)-binding Rossmann-fold domains"/>
    <property type="match status" value="1"/>
</dbReference>
<dbReference type="Pfam" id="PF22725">
    <property type="entry name" value="GFO_IDH_MocA_C3"/>
    <property type="match status" value="1"/>
</dbReference>
<reference evidence="3 4" key="1">
    <citation type="submission" date="2020-04" db="EMBL/GenBank/DDBJ databases">
        <authorList>
            <person name="Basu S."/>
            <person name="Maruthanayagam V."/>
            <person name="Chakraborty S."/>
            <person name="Pramanik A."/>
            <person name="Mukherjee J."/>
            <person name="Brink B."/>
        </authorList>
    </citation>
    <scope>NUCLEOTIDE SEQUENCE [LARGE SCALE GENOMIC DNA]</scope>
    <source>
        <strain evidence="3 4">AP17</strain>
    </source>
</reference>
<organism evidence="3 4">
    <name type="scientific">Oxynema aestuarii AP17</name>
    <dbReference type="NCBI Taxonomy" id="2064643"/>
    <lineage>
        <taxon>Bacteria</taxon>
        <taxon>Bacillati</taxon>
        <taxon>Cyanobacteriota</taxon>
        <taxon>Cyanophyceae</taxon>
        <taxon>Oscillatoriophycideae</taxon>
        <taxon>Oscillatoriales</taxon>
        <taxon>Oscillatoriaceae</taxon>
        <taxon>Oxynema</taxon>
        <taxon>Oxynema aestuarii</taxon>
    </lineage>
</organism>
<gene>
    <name evidence="3" type="ORF">HCG48_14550</name>
</gene>
<dbReference type="Proteomes" id="UP000500857">
    <property type="component" value="Chromosome"/>
</dbReference>
<sequence>MSDRSISIAILGAGRWGVHLIRNFVRHPRTRVVAVVDPHPERLAEVRSRLDEDSSVLLATDWQQVEKLRVLDAVAIATPASTHYELILSALKRNCHVLAEKPLTLDPRQCVELADLARQRDRRLFVDHTYLFHPAVSAGKEAIARVGSLRYGYATRTHLGPVRGDVDALWDLAIHDLVIFNTWLGQTPVSARATGQIWLQPQMTEADAVARSLYPQGLADLVWATVTYGSGFQGCIHLCWSNPDKQRRLAVVGDRGTLIFDEMAREAPLTFKRGRLERRGDRWSPDDEGTEIIPVGTDEPLAQVCDRFVRWIDDPAAIATSDGAFAAKLVEILNALTLSLQEGGREVSIS</sequence>
<dbReference type="SUPFAM" id="SSF55347">
    <property type="entry name" value="Glyceraldehyde-3-phosphate dehydrogenase-like, C-terminal domain"/>
    <property type="match status" value="1"/>
</dbReference>
<dbReference type="PANTHER" id="PTHR43377">
    <property type="entry name" value="BILIVERDIN REDUCTASE A"/>
    <property type="match status" value="1"/>
</dbReference>
<dbReference type="InterPro" id="IPR000683">
    <property type="entry name" value="Gfo/Idh/MocA-like_OxRdtase_N"/>
</dbReference>
<dbReference type="Gene3D" id="3.30.360.10">
    <property type="entry name" value="Dihydrodipicolinate Reductase, domain 2"/>
    <property type="match status" value="1"/>
</dbReference>
<proteinExistence type="predicted"/>
<dbReference type="Pfam" id="PF01408">
    <property type="entry name" value="GFO_IDH_MocA"/>
    <property type="match status" value="1"/>
</dbReference>
<dbReference type="EMBL" id="CP051167">
    <property type="protein sequence ID" value="QIZ71655.1"/>
    <property type="molecule type" value="Genomic_DNA"/>
</dbReference>
<feature type="domain" description="GFO/IDH/MocA-like oxidoreductase" evidence="2">
    <location>
        <begin position="168"/>
        <end position="258"/>
    </location>
</feature>
<evidence type="ECO:0000313" key="3">
    <source>
        <dbReference type="EMBL" id="QIZ71655.1"/>
    </source>
</evidence>
<keyword evidence="4" id="KW-1185">Reference proteome</keyword>
<dbReference type="GO" id="GO:0000166">
    <property type="term" value="F:nucleotide binding"/>
    <property type="evidence" value="ECO:0007669"/>
    <property type="project" value="InterPro"/>
</dbReference>
<dbReference type="InterPro" id="IPR051450">
    <property type="entry name" value="Gfo/Idh/MocA_Oxidoreductases"/>
</dbReference>
<protein>
    <submittedName>
        <fullName evidence="3">Gfo/Idh/MocA family oxidoreductase</fullName>
    </submittedName>
</protein>
<dbReference type="InterPro" id="IPR055170">
    <property type="entry name" value="GFO_IDH_MocA-like_dom"/>
</dbReference>
<feature type="domain" description="Gfo/Idh/MocA-like oxidoreductase N-terminal" evidence="1">
    <location>
        <begin position="6"/>
        <end position="128"/>
    </location>
</feature>
<dbReference type="RefSeq" id="WP_168569807.1">
    <property type="nucleotide sequence ID" value="NZ_CP051167.1"/>
</dbReference>
<name>A0A6H1TZ19_9CYAN</name>
<dbReference type="Gene3D" id="3.40.50.720">
    <property type="entry name" value="NAD(P)-binding Rossmann-like Domain"/>
    <property type="match status" value="1"/>
</dbReference>
<evidence type="ECO:0000259" key="1">
    <source>
        <dbReference type="Pfam" id="PF01408"/>
    </source>
</evidence>